<feature type="region of interest" description="Disordered" evidence="1">
    <location>
        <begin position="213"/>
        <end position="251"/>
    </location>
</feature>
<protein>
    <recommendedName>
        <fullName evidence="6">Smr domain protein</fullName>
    </recommendedName>
</protein>
<dbReference type="InterPro" id="IPR058864">
    <property type="entry name" value="UBA_10"/>
</dbReference>
<dbReference type="GO" id="GO:0005634">
    <property type="term" value="C:nucleus"/>
    <property type="evidence" value="ECO:0007669"/>
    <property type="project" value="TreeGrafter"/>
</dbReference>
<sequence length="564" mass="60920">MGEDGDGPLRDLEREYCPPLDPALFTAIACDFDISDPTQLQQLRETLDTLKLTAWEQEDLPFDPSGTSGLGPLNVIDGDGIVSEHSASQNGTLPSRETDITSLASEFSAASIGDKKLKNNSTGRSRSQRVSYTLRADGSMYLSGATEDDKIGYLSEMFPTVDHFTIKHTLGKSDGDVDRSMDVLLNFTFFDEQPSSRDGLKVAIPKGIDGFDECTNSDATRKKGRKRKGKNKNLRSSELSSSSPLDSEDLSSNECYTANKWDTAQKDVDFIHSRTAPILKKETVTSTYHANGASLPTTIRSLATAHAPQDEQDVSKDPVMATQVAELMQEFPSIPPILFAGLLNITRSSVSAASELASAMVTAPALPSVAEMIKITASPLPLDSEEEPPKRRTAGTRNVQDYGTARGFAESHFAAGSEALSKASLAYRRGKSDRLMGGAAAYYSAVGRDHLERAKRNAAAAADALVDSQSTTTMLDLHGVSVQDAVRISSARVSDWWNSLGDTKYMRGGRVTTQEYRIVTGAGRHSHDGTSRLGPAVGKMLAREGWRVEVGEGVLTVTGVVRRR</sequence>
<dbReference type="SUPFAM" id="SSF160443">
    <property type="entry name" value="SMR domain-like"/>
    <property type="match status" value="1"/>
</dbReference>
<feature type="domain" description="CUE" evidence="3">
    <location>
        <begin position="146"/>
        <end position="189"/>
    </location>
</feature>
<evidence type="ECO:0000313" key="4">
    <source>
        <dbReference type="EMBL" id="KAF9889395.1"/>
    </source>
</evidence>
<dbReference type="PROSITE" id="PS51140">
    <property type="entry name" value="CUE"/>
    <property type="match status" value="1"/>
</dbReference>
<gene>
    <name evidence="4" type="ORF">FE257_007296</name>
</gene>
<evidence type="ECO:0000259" key="3">
    <source>
        <dbReference type="PROSITE" id="PS51140"/>
    </source>
</evidence>
<feature type="compositionally biased region" description="Basic residues" evidence="1">
    <location>
        <begin position="222"/>
        <end position="233"/>
    </location>
</feature>
<evidence type="ECO:0008006" key="6">
    <source>
        <dbReference type="Google" id="ProtNLM"/>
    </source>
</evidence>
<comment type="caution">
    <text evidence="4">The sequence shown here is derived from an EMBL/GenBank/DDBJ whole genome shotgun (WGS) entry which is preliminary data.</text>
</comment>
<dbReference type="PANTHER" id="PTHR46535">
    <property type="entry name" value="NEDD4-BINDING PROTEIN 2"/>
    <property type="match status" value="1"/>
</dbReference>
<dbReference type="PANTHER" id="PTHR46535:SF1">
    <property type="entry name" value="NEDD4-BINDING PROTEIN 2"/>
    <property type="match status" value="1"/>
</dbReference>
<dbReference type="InterPro" id="IPR002625">
    <property type="entry name" value="Smr_dom"/>
</dbReference>
<dbReference type="Pfam" id="PF02845">
    <property type="entry name" value="CUE"/>
    <property type="match status" value="1"/>
</dbReference>
<dbReference type="InterPro" id="IPR052772">
    <property type="entry name" value="Endo/PolyKinase_Domain-Protein"/>
</dbReference>
<name>A0AAD4CMS9_ASPNN</name>
<feature type="domain" description="Smr" evidence="2">
    <location>
        <begin position="475"/>
        <end position="564"/>
    </location>
</feature>
<evidence type="ECO:0000256" key="1">
    <source>
        <dbReference type="SAM" id="MobiDB-lite"/>
    </source>
</evidence>
<reference evidence="4" key="1">
    <citation type="journal article" date="2019" name="Beilstein J. Org. Chem.">
        <title>Nanangenines: drimane sesquiterpenoids as the dominant metabolite cohort of a novel Australian fungus, Aspergillus nanangensis.</title>
        <authorList>
            <person name="Lacey H.J."/>
            <person name="Gilchrist C.L.M."/>
            <person name="Crombie A."/>
            <person name="Kalaitzis J.A."/>
            <person name="Vuong D."/>
            <person name="Rutledge P.J."/>
            <person name="Turner P."/>
            <person name="Pitt J.I."/>
            <person name="Lacey E."/>
            <person name="Chooi Y.H."/>
            <person name="Piggott A.M."/>
        </authorList>
    </citation>
    <scope>NUCLEOTIDE SEQUENCE</scope>
    <source>
        <strain evidence="4">MST-FP2251</strain>
    </source>
</reference>
<dbReference type="Pfam" id="PF08590">
    <property type="entry name" value="DUF1771"/>
    <property type="match status" value="1"/>
</dbReference>
<dbReference type="Gene3D" id="3.30.1370.110">
    <property type="match status" value="1"/>
</dbReference>
<dbReference type="GO" id="GO:0004519">
    <property type="term" value="F:endonuclease activity"/>
    <property type="evidence" value="ECO:0007669"/>
    <property type="project" value="TreeGrafter"/>
</dbReference>
<dbReference type="SUPFAM" id="SSF46934">
    <property type="entry name" value="UBA-like"/>
    <property type="match status" value="1"/>
</dbReference>
<dbReference type="EMBL" id="VCAU01000036">
    <property type="protein sequence ID" value="KAF9889395.1"/>
    <property type="molecule type" value="Genomic_DNA"/>
</dbReference>
<dbReference type="Proteomes" id="UP001194746">
    <property type="component" value="Unassembled WGS sequence"/>
</dbReference>
<dbReference type="GO" id="GO:0043130">
    <property type="term" value="F:ubiquitin binding"/>
    <property type="evidence" value="ECO:0007669"/>
    <property type="project" value="InterPro"/>
</dbReference>
<dbReference type="InterPro" id="IPR036063">
    <property type="entry name" value="Smr_dom_sf"/>
</dbReference>
<dbReference type="Pfam" id="PF26286">
    <property type="entry name" value="UBA_10"/>
    <property type="match status" value="1"/>
</dbReference>
<dbReference type="AlphaFoldDB" id="A0AAD4CMS9"/>
<dbReference type="Gene3D" id="1.10.8.10">
    <property type="entry name" value="DNA helicase RuvA subunit, C-terminal domain"/>
    <property type="match status" value="1"/>
</dbReference>
<reference evidence="4" key="2">
    <citation type="submission" date="2020-02" db="EMBL/GenBank/DDBJ databases">
        <authorList>
            <person name="Gilchrist C.L.M."/>
            <person name="Chooi Y.-H."/>
        </authorList>
    </citation>
    <scope>NUCLEOTIDE SEQUENCE</scope>
    <source>
        <strain evidence="4">MST-FP2251</strain>
    </source>
</reference>
<dbReference type="InterPro" id="IPR003892">
    <property type="entry name" value="CUE"/>
</dbReference>
<keyword evidence="5" id="KW-1185">Reference proteome</keyword>
<dbReference type="PROSITE" id="PS50828">
    <property type="entry name" value="SMR"/>
    <property type="match status" value="1"/>
</dbReference>
<dbReference type="CDD" id="cd14279">
    <property type="entry name" value="CUE"/>
    <property type="match status" value="1"/>
</dbReference>
<organism evidence="4 5">
    <name type="scientific">Aspergillus nanangensis</name>
    <dbReference type="NCBI Taxonomy" id="2582783"/>
    <lineage>
        <taxon>Eukaryota</taxon>
        <taxon>Fungi</taxon>
        <taxon>Dikarya</taxon>
        <taxon>Ascomycota</taxon>
        <taxon>Pezizomycotina</taxon>
        <taxon>Eurotiomycetes</taxon>
        <taxon>Eurotiomycetidae</taxon>
        <taxon>Eurotiales</taxon>
        <taxon>Aspergillaceae</taxon>
        <taxon>Aspergillus</taxon>
        <taxon>Aspergillus subgen. Circumdati</taxon>
    </lineage>
</organism>
<accession>A0AAD4CMS9</accession>
<dbReference type="SMART" id="SM00463">
    <property type="entry name" value="SMR"/>
    <property type="match status" value="1"/>
</dbReference>
<feature type="compositionally biased region" description="Low complexity" evidence="1">
    <location>
        <begin position="236"/>
        <end position="245"/>
    </location>
</feature>
<dbReference type="SMART" id="SM01162">
    <property type="entry name" value="DUF1771"/>
    <property type="match status" value="1"/>
</dbReference>
<dbReference type="InterPro" id="IPR009060">
    <property type="entry name" value="UBA-like_sf"/>
</dbReference>
<dbReference type="InterPro" id="IPR013899">
    <property type="entry name" value="DUF1771"/>
</dbReference>
<proteinExistence type="predicted"/>
<evidence type="ECO:0000313" key="5">
    <source>
        <dbReference type="Proteomes" id="UP001194746"/>
    </source>
</evidence>
<feature type="region of interest" description="Disordered" evidence="1">
    <location>
        <begin position="379"/>
        <end position="400"/>
    </location>
</feature>
<evidence type="ECO:0000259" key="2">
    <source>
        <dbReference type="PROSITE" id="PS50828"/>
    </source>
</evidence>